<keyword evidence="2" id="KW-1133">Transmembrane helix</keyword>
<dbReference type="GO" id="GO:0005829">
    <property type="term" value="C:cytosol"/>
    <property type="evidence" value="ECO:0007669"/>
    <property type="project" value="GOC"/>
</dbReference>
<evidence type="ECO:0000313" key="5">
    <source>
        <dbReference type="EMBL" id="CAL6053790.1"/>
    </source>
</evidence>
<protein>
    <recommendedName>
        <fullName evidence="3">Sortilin N-terminal domain-containing protein</fullName>
    </recommendedName>
</protein>
<dbReference type="PANTHER" id="PTHR12106:SF23">
    <property type="entry name" value="SORTILIN"/>
    <property type="match status" value="1"/>
</dbReference>
<proteinExistence type="predicted"/>
<dbReference type="GO" id="GO:0006895">
    <property type="term" value="P:Golgi to endosome transport"/>
    <property type="evidence" value="ECO:0007669"/>
    <property type="project" value="TreeGrafter"/>
</dbReference>
<dbReference type="Gene3D" id="2.130.10.10">
    <property type="entry name" value="YVTN repeat-like/Quinoprotein amine dehydrogenase"/>
    <property type="match status" value="2"/>
</dbReference>
<dbReference type="InterPro" id="IPR031778">
    <property type="entry name" value="Sortilin_N"/>
</dbReference>
<accession>A0AA86UAI7</accession>
<dbReference type="Proteomes" id="UP001642409">
    <property type="component" value="Unassembled WGS sequence"/>
</dbReference>
<evidence type="ECO:0000256" key="1">
    <source>
        <dbReference type="ARBA" id="ARBA00022737"/>
    </source>
</evidence>
<dbReference type="EMBL" id="CATOUU010000805">
    <property type="protein sequence ID" value="CAI9949960.1"/>
    <property type="molecule type" value="Genomic_DNA"/>
</dbReference>
<dbReference type="CDD" id="cd15482">
    <property type="entry name" value="Sialidase_non-viral"/>
    <property type="match status" value="1"/>
</dbReference>
<keyword evidence="2" id="KW-0812">Transmembrane</keyword>
<comment type="caution">
    <text evidence="4">The sequence shown here is derived from an EMBL/GenBank/DDBJ whole genome shotgun (WGS) entry which is preliminary data.</text>
</comment>
<evidence type="ECO:0000256" key="2">
    <source>
        <dbReference type="SAM" id="Phobius"/>
    </source>
</evidence>
<keyword evidence="6" id="KW-1185">Reference proteome</keyword>
<dbReference type="GO" id="GO:0005794">
    <property type="term" value="C:Golgi apparatus"/>
    <property type="evidence" value="ECO:0007669"/>
    <property type="project" value="TreeGrafter"/>
</dbReference>
<feature type="domain" description="Sortilin N-terminal" evidence="3">
    <location>
        <begin position="240"/>
        <end position="387"/>
    </location>
</feature>
<dbReference type="GO" id="GO:0016020">
    <property type="term" value="C:membrane"/>
    <property type="evidence" value="ECO:0007669"/>
    <property type="project" value="TreeGrafter"/>
</dbReference>
<organism evidence="4">
    <name type="scientific">Hexamita inflata</name>
    <dbReference type="NCBI Taxonomy" id="28002"/>
    <lineage>
        <taxon>Eukaryota</taxon>
        <taxon>Metamonada</taxon>
        <taxon>Diplomonadida</taxon>
        <taxon>Hexamitidae</taxon>
        <taxon>Hexamitinae</taxon>
        <taxon>Hexamita</taxon>
    </lineage>
</organism>
<dbReference type="AlphaFoldDB" id="A0AA86UAI7"/>
<reference evidence="5 6" key="2">
    <citation type="submission" date="2024-07" db="EMBL/GenBank/DDBJ databases">
        <authorList>
            <person name="Akdeniz Z."/>
        </authorList>
    </citation>
    <scope>NUCLEOTIDE SEQUENCE [LARGE SCALE GENOMIC DNA]</scope>
</reference>
<dbReference type="InterPro" id="IPR015943">
    <property type="entry name" value="WD40/YVTN_repeat-like_dom_sf"/>
</dbReference>
<keyword evidence="2" id="KW-0472">Membrane</keyword>
<dbReference type="InterPro" id="IPR050310">
    <property type="entry name" value="VPS10-sortilin"/>
</dbReference>
<dbReference type="GO" id="GO:0006897">
    <property type="term" value="P:endocytosis"/>
    <property type="evidence" value="ECO:0007669"/>
    <property type="project" value="TreeGrafter"/>
</dbReference>
<keyword evidence="1" id="KW-0677">Repeat</keyword>
<dbReference type="GO" id="GO:0016050">
    <property type="term" value="P:vesicle organization"/>
    <property type="evidence" value="ECO:0007669"/>
    <property type="project" value="TreeGrafter"/>
</dbReference>
<dbReference type="PANTHER" id="PTHR12106">
    <property type="entry name" value="SORTILIN RELATED"/>
    <property type="match status" value="1"/>
</dbReference>
<sequence length="400" mass="44652">MSYTSESEQLLTDNKIKRNASKKKAIISTVIFISVLICIGVATALIIIFTSPATHKWTTILQCRQNTSTTEEPEQMATLFYDKATKILYAGGGSDINQNVVPTLYRSLDQGKTWSVSLRTDSDHFSMYGTNKLDDGTVLVISSDDLYQSKDNGVSWSKTAGMSNLGFSMAYNDSVLMLSRVDGTIYRSVDYAKTFEIVTYIDQLGQNQINMRCQTYSGSGNFYFGISYTDVANATNQHAQIYQSTDYGKSYKLIFDKVSSIFDDTVFSIKAVNNNIILAGTGAPNGDDTKIFRSTDSGKTWTQIIDFIQLDSSLRVVRSFYIAANQTIYAAVDCSYSSNDIFDDTPNTNKNSAIYYSLDQGLSWKLHSKTNTKRLYWVTEAENQVLIASSGEFGQILRYE</sequence>
<dbReference type="Pfam" id="PF15902">
    <property type="entry name" value="Sortilin-Vps10"/>
    <property type="match status" value="1"/>
</dbReference>
<evidence type="ECO:0000259" key="3">
    <source>
        <dbReference type="Pfam" id="PF15902"/>
    </source>
</evidence>
<evidence type="ECO:0000313" key="6">
    <source>
        <dbReference type="Proteomes" id="UP001642409"/>
    </source>
</evidence>
<gene>
    <name evidence="4" type="ORF">HINF_LOCUS37605</name>
    <name evidence="5" type="ORF">HINF_LOCUS45646</name>
</gene>
<dbReference type="EMBL" id="CAXDID020000198">
    <property type="protein sequence ID" value="CAL6053790.1"/>
    <property type="molecule type" value="Genomic_DNA"/>
</dbReference>
<name>A0AA86UAI7_9EUKA</name>
<feature type="transmembrane region" description="Helical" evidence="2">
    <location>
        <begin position="25"/>
        <end position="49"/>
    </location>
</feature>
<evidence type="ECO:0000313" key="4">
    <source>
        <dbReference type="EMBL" id="CAI9949960.1"/>
    </source>
</evidence>
<dbReference type="SUPFAM" id="SSF110296">
    <property type="entry name" value="Oligoxyloglucan reducing end-specific cellobiohydrolase"/>
    <property type="match status" value="1"/>
</dbReference>
<reference evidence="4" key="1">
    <citation type="submission" date="2023-06" db="EMBL/GenBank/DDBJ databases">
        <authorList>
            <person name="Kurt Z."/>
        </authorList>
    </citation>
    <scope>NUCLEOTIDE SEQUENCE</scope>
</reference>